<dbReference type="Pfam" id="PF19781">
    <property type="entry name" value="DUF6266"/>
    <property type="match status" value="1"/>
</dbReference>
<dbReference type="Proteomes" id="UP001500167">
    <property type="component" value="Unassembled WGS sequence"/>
</dbReference>
<name>A0ABP7ZW30_9SPHI</name>
<keyword evidence="2" id="KW-1185">Reference proteome</keyword>
<dbReference type="EMBL" id="BAAAZK010000002">
    <property type="protein sequence ID" value="GAA4171844.1"/>
    <property type="molecule type" value="Genomic_DNA"/>
</dbReference>
<accession>A0ABP7ZW30</accession>
<evidence type="ECO:0000313" key="1">
    <source>
        <dbReference type="EMBL" id="GAA4171844.1"/>
    </source>
</evidence>
<protein>
    <submittedName>
        <fullName evidence="1">Uncharacterized protein</fullName>
    </submittedName>
</protein>
<dbReference type="RefSeq" id="WP_346084960.1">
    <property type="nucleotide sequence ID" value="NZ_BAAAZK010000002.1"/>
</dbReference>
<evidence type="ECO:0000313" key="2">
    <source>
        <dbReference type="Proteomes" id="UP001500167"/>
    </source>
</evidence>
<organism evidence="1 2">
    <name type="scientific">Sphingobacterium ginsenosidimutans</name>
    <dbReference type="NCBI Taxonomy" id="687845"/>
    <lineage>
        <taxon>Bacteria</taxon>
        <taxon>Pseudomonadati</taxon>
        <taxon>Bacteroidota</taxon>
        <taxon>Sphingobacteriia</taxon>
        <taxon>Sphingobacteriales</taxon>
        <taxon>Sphingobacteriaceae</taxon>
        <taxon>Sphingobacterium</taxon>
    </lineage>
</organism>
<proteinExistence type="predicted"/>
<comment type="caution">
    <text evidence="1">The sequence shown here is derived from an EMBL/GenBank/DDBJ whole genome shotgun (WGS) entry which is preliminary data.</text>
</comment>
<sequence>MGTIVNGINGGISGKTGSVIGSSWKSINYLKGLYKKSNKPATEEQLITQARFKLVMRFLLPITSYLQVGFGQKKADRLTPLNAAFQFNLPLVIQGTYPSFTLDYSKMRIADGAFYLGPPRAPVYADEELTVSWDMTNNDIYKTADDDGVYIICYHPDQDEFLAPASVPTRSAGTVTFGVPTHLLGGEVHMWIFMADRKKKRVSKSSYLGLIQLS</sequence>
<reference evidence="2" key="1">
    <citation type="journal article" date="2019" name="Int. J. Syst. Evol. Microbiol.">
        <title>The Global Catalogue of Microorganisms (GCM) 10K type strain sequencing project: providing services to taxonomists for standard genome sequencing and annotation.</title>
        <authorList>
            <consortium name="The Broad Institute Genomics Platform"/>
            <consortium name="The Broad Institute Genome Sequencing Center for Infectious Disease"/>
            <person name="Wu L."/>
            <person name="Ma J."/>
        </authorList>
    </citation>
    <scope>NUCLEOTIDE SEQUENCE [LARGE SCALE GENOMIC DNA]</scope>
    <source>
        <strain evidence="2">JCM 16722</strain>
    </source>
</reference>
<gene>
    <name evidence="1" type="ORF">GCM10022218_12550</name>
</gene>
<dbReference type="InterPro" id="IPR046233">
    <property type="entry name" value="DUF6266"/>
</dbReference>